<evidence type="ECO:0000313" key="2">
    <source>
        <dbReference type="Proteomes" id="UP001055072"/>
    </source>
</evidence>
<protein>
    <submittedName>
        <fullName evidence="1">Uncharacterized protein</fullName>
    </submittedName>
</protein>
<sequence length="124" mass="14566">MMVEALWRNLKRLVLHNYNRPRVDLTLYALVRSSIPPYRITLASFLQARGGGRPQGLSNMQEAFKKAWQCLRTVPIKGQYVTDIEQWKCDCGAQKYHAYLLCKHLVQTVGDIPVSWWTRVHRFY</sequence>
<dbReference type="Proteomes" id="UP001055072">
    <property type="component" value="Unassembled WGS sequence"/>
</dbReference>
<organism evidence="1 2">
    <name type="scientific">Irpex rosettiformis</name>
    <dbReference type="NCBI Taxonomy" id="378272"/>
    <lineage>
        <taxon>Eukaryota</taxon>
        <taxon>Fungi</taxon>
        <taxon>Dikarya</taxon>
        <taxon>Basidiomycota</taxon>
        <taxon>Agaricomycotina</taxon>
        <taxon>Agaricomycetes</taxon>
        <taxon>Polyporales</taxon>
        <taxon>Irpicaceae</taxon>
        <taxon>Irpex</taxon>
    </lineage>
</organism>
<dbReference type="EMBL" id="MU274939">
    <property type="protein sequence ID" value="KAI0084744.1"/>
    <property type="molecule type" value="Genomic_DNA"/>
</dbReference>
<comment type="caution">
    <text evidence="1">The sequence shown here is derived from an EMBL/GenBank/DDBJ whole genome shotgun (WGS) entry which is preliminary data.</text>
</comment>
<feature type="non-terminal residue" evidence="1">
    <location>
        <position position="124"/>
    </location>
</feature>
<keyword evidence="2" id="KW-1185">Reference proteome</keyword>
<proteinExistence type="predicted"/>
<gene>
    <name evidence="1" type="ORF">BDY19DRAFT_1025393</name>
</gene>
<name>A0ACB8TSD5_9APHY</name>
<evidence type="ECO:0000313" key="1">
    <source>
        <dbReference type="EMBL" id="KAI0084744.1"/>
    </source>
</evidence>
<reference evidence="1" key="1">
    <citation type="journal article" date="2021" name="Environ. Microbiol.">
        <title>Gene family expansions and transcriptome signatures uncover fungal adaptations to wood decay.</title>
        <authorList>
            <person name="Hage H."/>
            <person name="Miyauchi S."/>
            <person name="Viragh M."/>
            <person name="Drula E."/>
            <person name="Min B."/>
            <person name="Chaduli D."/>
            <person name="Navarro D."/>
            <person name="Favel A."/>
            <person name="Norest M."/>
            <person name="Lesage-Meessen L."/>
            <person name="Balint B."/>
            <person name="Merenyi Z."/>
            <person name="de Eugenio L."/>
            <person name="Morin E."/>
            <person name="Martinez A.T."/>
            <person name="Baldrian P."/>
            <person name="Stursova M."/>
            <person name="Martinez M.J."/>
            <person name="Novotny C."/>
            <person name="Magnuson J.K."/>
            <person name="Spatafora J.W."/>
            <person name="Maurice S."/>
            <person name="Pangilinan J."/>
            <person name="Andreopoulos W."/>
            <person name="LaButti K."/>
            <person name="Hundley H."/>
            <person name="Na H."/>
            <person name="Kuo A."/>
            <person name="Barry K."/>
            <person name="Lipzen A."/>
            <person name="Henrissat B."/>
            <person name="Riley R."/>
            <person name="Ahrendt S."/>
            <person name="Nagy L.G."/>
            <person name="Grigoriev I.V."/>
            <person name="Martin F."/>
            <person name="Rosso M.N."/>
        </authorList>
    </citation>
    <scope>NUCLEOTIDE SEQUENCE</scope>
    <source>
        <strain evidence="1">CBS 384.51</strain>
    </source>
</reference>
<accession>A0ACB8TSD5</accession>